<reference evidence="1" key="1">
    <citation type="submission" date="2023-05" db="EMBL/GenBank/DDBJ databases">
        <authorList>
            <person name="Barden S."/>
            <person name="Berber-Pulido R."/>
            <person name="Bursulaya I."/>
            <person name="Chawla E."/>
            <person name="Critzer N.A."/>
            <person name="Dawson N.R."/>
            <person name="Deal M.M."/>
            <person name="Douglas K.A."/>
            <person name="Estampa J.P."/>
            <person name="Gowdy G.A."/>
            <person name="Hamid B."/>
            <person name="Hernandez E.R."/>
            <person name="Hoang R.L."/>
            <person name="Hughes A.L."/>
            <person name="Kim C.J."/>
            <person name="Kretschmer T.O."/>
            <person name="Le V.D."/>
            <person name="Li A."/>
            <person name="Li M."/>
            <person name="Lim J.M."/>
            <person name="Martin K.B."/>
            <person name="Martinez D.M."/>
            <person name="Nguyen A.H."/>
            <person name="Okumura J.H."/>
            <person name="Ortiz-Gomez D.E."/>
            <person name="Pan C."/>
            <person name="Pisipati K.L."/>
            <person name="Reyimjan D."/>
            <person name="Robles A."/>
            <person name="Rodriguez J.F."/>
            <person name="Sacristan A."/>
            <person name="Scriven S.P."/>
            <person name="Smith S.M."/>
            <person name="Tosasuk K."/>
            <person name="Tran K.A."/>
            <person name="Unanwa N.C."/>
            <person name="Vajragiri S."/>
            <person name="Vanderpool L.R."/>
            <person name="Vu T.T."/>
            <person name="Wang X."/>
            <person name="Wu F."/>
            <person name="Zhu Y.A."/>
            <person name="Nguyen M."/>
            <person name="Stephenson J.C."/>
            <person name="Zorawik M."/>
            <person name="Garza D.R."/>
            <person name="Reputana M.J."/>
            <person name="Al Banaa F.A."/>
            <person name="Reddi K."/>
            <person name="Freise A.C."/>
            <person name="Furlong K.P."/>
            <person name="Rudner A.D."/>
            <person name="Beyer A.R."/>
            <person name="Chong R.A."/>
            <person name="Edgington N.P."/>
            <person name="Garcia Costas A.M."/>
            <person name="Gibb B.P."/>
            <person name="Klyczek K.K."/>
            <person name="Swerdlow S.J."/>
            <person name="Garlena R.A."/>
            <person name="Russell D.A."/>
            <person name="Jacobs-Sera D."/>
            <person name="Hatfull G.F."/>
        </authorList>
    </citation>
    <scope>NUCLEOTIDE SEQUENCE</scope>
</reference>
<organism evidence="1 2">
    <name type="scientific">Arthrobacter phage VroomVroom</name>
    <dbReference type="NCBI Taxonomy" id="3049371"/>
    <lineage>
        <taxon>Viruses</taxon>
        <taxon>Duplodnaviria</taxon>
        <taxon>Heunggongvirae</taxon>
        <taxon>Uroviricota</taxon>
        <taxon>Caudoviricetes</taxon>
        <taxon>Casidaviridae</taxon>
        <taxon>Hilgardvirus</taxon>
        <taxon>Hilgardvirus vroomvroom</taxon>
    </lineage>
</organism>
<evidence type="ECO:0000313" key="1">
    <source>
        <dbReference type="EMBL" id="WIC90201.1"/>
    </source>
</evidence>
<dbReference type="EMBL" id="OQ938592">
    <property type="protein sequence ID" value="WIC90201.1"/>
    <property type="molecule type" value="Genomic_DNA"/>
</dbReference>
<accession>A0AA49IM63</accession>
<evidence type="ECO:0000313" key="2">
    <source>
        <dbReference type="Proteomes" id="UP001243977"/>
    </source>
</evidence>
<keyword evidence="2" id="KW-1185">Reference proteome</keyword>
<protein>
    <submittedName>
        <fullName evidence="1">Uncharacterized protein</fullName>
    </submittedName>
</protein>
<proteinExistence type="predicted"/>
<dbReference type="Proteomes" id="UP001243977">
    <property type="component" value="Segment"/>
</dbReference>
<name>A0AA49IM63_9CAUD</name>
<gene>
    <name evidence="1" type="primary">51</name>
    <name evidence="1" type="ORF">SEA_VROOMVROOM_51</name>
</gene>
<sequence>MFQSFQAAAVRTAYLDQDYSTARKLVAAFHEAGIVSYQEADKHNGGSAQVLVDGEPVGQASRLLVGPADHVYRDLR</sequence>